<protein>
    <submittedName>
        <fullName evidence="2">Uncharacterized protein</fullName>
    </submittedName>
</protein>
<evidence type="ECO:0000313" key="3">
    <source>
        <dbReference type="Proteomes" id="UP000308697"/>
    </source>
</evidence>
<evidence type="ECO:0000313" key="2">
    <source>
        <dbReference type="EMBL" id="TJZ54091.1"/>
    </source>
</evidence>
<feature type="region of interest" description="Disordered" evidence="1">
    <location>
        <begin position="83"/>
        <end position="129"/>
    </location>
</feature>
<comment type="caution">
    <text evidence="2">The sequence shown here is derived from an EMBL/GenBank/DDBJ whole genome shotgun (WGS) entry which is preliminary data.</text>
</comment>
<dbReference type="AlphaFoldDB" id="A0A4U0NII6"/>
<proteinExistence type="predicted"/>
<reference evidence="2 3" key="1">
    <citation type="submission" date="2019-04" db="EMBL/GenBank/DDBJ databases">
        <title>Streptomyces piniterrae sp. nov., a heliquinomycin-producing actinomycete isolated from rhizosphere soil of Pinus yunnanensis.</title>
        <authorList>
            <person name="Zhuang X."/>
            <person name="Zhao J."/>
        </authorList>
    </citation>
    <scope>NUCLEOTIDE SEQUENCE [LARGE SCALE GENOMIC DNA]</scope>
    <source>
        <strain evidence="3">jys28</strain>
    </source>
</reference>
<keyword evidence="3" id="KW-1185">Reference proteome</keyword>
<name>A0A4U0NII6_9ACTN</name>
<organism evidence="2 3">
    <name type="scientific">Streptomyces piniterrae</name>
    <dbReference type="NCBI Taxonomy" id="2571125"/>
    <lineage>
        <taxon>Bacteria</taxon>
        <taxon>Bacillati</taxon>
        <taxon>Actinomycetota</taxon>
        <taxon>Actinomycetes</taxon>
        <taxon>Kitasatosporales</taxon>
        <taxon>Streptomycetaceae</taxon>
        <taxon>Streptomyces</taxon>
    </lineage>
</organism>
<sequence>MVRCWGAVAVAVAVVVAAVAVAVAVAVARRTAPGASRAPIQGRSVRVRPKVRACRPSWEPPATPRLNAEALIAVTRVGAAGAAARARPTGCGRPGGRRGCCPRPRRARPRSRCAAWTAGRTRPRPRRTG</sequence>
<gene>
    <name evidence="2" type="ORF">FCH28_12855</name>
</gene>
<dbReference type="EMBL" id="SUMB01000004">
    <property type="protein sequence ID" value="TJZ54091.1"/>
    <property type="molecule type" value="Genomic_DNA"/>
</dbReference>
<dbReference type="Proteomes" id="UP000308697">
    <property type="component" value="Unassembled WGS sequence"/>
</dbReference>
<evidence type="ECO:0000256" key="1">
    <source>
        <dbReference type="SAM" id="MobiDB-lite"/>
    </source>
</evidence>
<accession>A0A4U0NII6</accession>